<organism evidence="2 3">
    <name type="scientific">Tegillarca granosa</name>
    <name type="common">Malaysian cockle</name>
    <name type="synonym">Anadara granosa</name>
    <dbReference type="NCBI Taxonomy" id="220873"/>
    <lineage>
        <taxon>Eukaryota</taxon>
        <taxon>Metazoa</taxon>
        <taxon>Spiralia</taxon>
        <taxon>Lophotrochozoa</taxon>
        <taxon>Mollusca</taxon>
        <taxon>Bivalvia</taxon>
        <taxon>Autobranchia</taxon>
        <taxon>Pteriomorphia</taxon>
        <taxon>Arcoida</taxon>
        <taxon>Arcoidea</taxon>
        <taxon>Arcidae</taxon>
        <taxon>Tegillarca</taxon>
    </lineage>
</organism>
<reference evidence="2 3" key="1">
    <citation type="submission" date="2022-12" db="EMBL/GenBank/DDBJ databases">
        <title>Chromosome-level genome of Tegillarca granosa.</title>
        <authorList>
            <person name="Kim J."/>
        </authorList>
    </citation>
    <scope>NUCLEOTIDE SEQUENCE [LARGE SCALE GENOMIC DNA]</scope>
    <source>
        <strain evidence="2">Teg-2019</strain>
        <tissue evidence="2">Adductor muscle</tissue>
    </source>
</reference>
<proteinExistence type="inferred from homology"/>
<comment type="caution">
    <text evidence="2">The sequence shown here is derived from an EMBL/GenBank/DDBJ whole genome shotgun (WGS) entry which is preliminary data.</text>
</comment>
<gene>
    <name evidence="2" type="ORF">KUTeg_018077</name>
</gene>
<sequence>MADYVGMAFVPYYNHLIKLLETSKELKQSAKGIFKQMAWAAGGACVGGVVGGPPGALFGTLAGGVIGFCLSDPYKATITVLKEMSEKDKKRLVEEVQKLVGANGIEALTKFIGGQVQREMLLNLIQKFVNDVKGG</sequence>
<dbReference type="Proteomes" id="UP001217089">
    <property type="component" value="Unassembled WGS sequence"/>
</dbReference>
<accession>A0ABQ9EGS8</accession>
<dbReference type="Pfam" id="PF20721">
    <property type="entry name" value="C19orf12"/>
    <property type="match status" value="1"/>
</dbReference>
<comment type="similarity">
    <text evidence="1">Belongs to the C19orf12 family.</text>
</comment>
<evidence type="ECO:0000313" key="2">
    <source>
        <dbReference type="EMBL" id="KAJ8304494.1"/>
    </source>
</evidence>
<dbReference type="PANTHER" id="PTHR31493">
    <property type="entry name" value="NAZO FAMILY MEMBER"/>
    <property type="match status" value="1"/>
</dbReference>
<name>A0ABQ9EGS8_TEGGR</name>
<protein>
    <submittedName>
        <fullName evidence="2">Uncharacterized protein</fullName>
    </submittedName>
</protein>
<evidence type="ECO:0000313" key="3">
    <source>
        <dbReference type="Proteomes" id="UP001217089"/>
    </source>
</evidence>
<keyword evidence="3" id="KW-1185">Reference proteome</keyword>
<dbReference type="PANTHER" id="PTHR31493:SF1">
    <property type="entry name" value="PROTEIN C19ORF12"/>
    <property type="match status" value="1"/>
</dbReference>
<evidence type="ECO:0000256" key="1">
    <source>
        <dbReference type="ARBA" id="ARBA00029457"/>
    </source>
</evidence>
<dbReference type="InterPro" id="IPR033369">
    <property type="entry name" value="C19orf12"/>
</dbReference>
<dbReference type="EMBL" id="JARBDR010000903">
    <property type="protein sequence ID" value="KAJ8304494.1"/>
    <property type="molecule type" value="Genomic_DNA"/>
</dbReference>